<gene>
    <name evidence="2" type="ORF">OINT_1001642</name>
</gene>
<protein>
    <recommendedName>
        <fullName evidence="4">DUF1176 domain-containing protein</fullName>
    </recommendedName>
</protein>
<evidence type="ECO:0000256" key="1">
    <source>
        <dbReference type="SAM" id="Phobius"/>
    </source>
</evidence>
<accession>C4WFC3</accession>
<feature type="transmembrane region" description="Helical" evidence="1">
    <location>
        <begin position="42"/>
        <end position="62"/>
    </location>
</feature>
<organism evidence="2 3">
    <name type="scientific">Brucella intermedia LMG 3301</name>
    <dbReference type="NCBI Taxonomy" id="641118"/>
    <lineage>
        <taxon>Bacteria</taxon>
        <taxon>Pseudomonadati</taxon>
        <taxon>Pseudomonadota</taxon>
        <taxon>Alphaproteobacteria</taxon>
        <taxon>Hyphomicrobiales</taxon>
        <taxon>Brucellaceae</taxon>
        <taxon>Brucella/Ochrobactrum group</taxon>
        <taxon>Brucella</taxon>
    </lineage>
</organism>
<keyword evidence="1" id="KW-1133">Transmembrane helix</keyword>
<dbReference type="Pfam" id="PF06674">
    <property type="entry name" value="DUF1176"/>
    <property type="match status" value="1"/>
</dbReference>
<reference evidence="2 3" key="1">
    <citation type="submission" date="2009-05" db="EMBL/GenBank/DDBJ databases">
        <authorList>
            <person name="Setubal J.C."/>
            <person name="Boyle S."/>
            <person name="Crasta O.R."/>
            <person name="Gillespie J.J."/>
            <person name="Kenyon R.W."/>
            <person name="Lu J."/>
            <person name="Mane S."/>
            <person name="Nagrani S."/>
            <person name="Shallom J.M."/>
            <person name="Shallom S."/>
            <person name="Shukla M."/>
            <person name="Snyder E.E."/>
            <person name="Sobral B.W."/>
            <person name="Wattam A.R."/>
            <person name="Will R."/>
            <person name="Williams K."/>
            <person name="Yoo H."/>
            <person name="Munk C."/>
            <person name="Tapia R."/>
            <person name="Green L."/>
            <person name="Rogers Y."/>
            <person name="Detter J.C."/>
            <person name="Bruce D."/>
            <person name="Brettin T.S."/>
            <person name="Tsolis R."/>
        </authorList>
    </citation>
    <scope>NUCLEOTIDE SEQUENCE [LARGE SCALE GENOMIC DNA]</scope>
    <source>
        <strain evidence="2 3">LMG 3301</strain>
    </source>
</reference>
<name>C4WFC3_9HYPH</name>
<sequence>MWAGGKGTSDSATFVHDLILLSALSIGGGLMLSFYRESSVLASVRAAVVASATATMLFVAGGESQAAFKTVRDTQVLCDFAQNCTLSLTPVASEGAPGLGFFRSSQPGSKPVLRLSYVDPSRKTGKLEISVDGQPLLGVDVSALKAEDDQLDYAGDVAKALEGMKNGQKLQLKLAGKTFTYSLSGLVGGLIYVDEQQSRDGTVEALQVKGSKPAPVPPVLKLIETVGQIPAEIRKDFSDEAAVCGGASPETFRSAGGFETKIADGLDLIGLPCGSPGAYNQPYAFYSRHENRIVPISLPTISDDGPTVTDTAWNIDWNQKSLTLTAFFKGRGLGDCGIYDVWKATDSGEGRVRFVLVQERSKGDCDGNYAGGPEKWPASWPVKPK</sequence>
<dbReference type="Proteomes" id="UP000004386">
    <property type="component" value="Unassembled WGS sequence"/>
</dbReference>
<dbReference type="AlphaFoldDB" id="C4WFC3"/>
<comment type="caution">
    <text evidence="2">The sequence shown here is derived from an EMBL/GenBank/DDBJ whole genome shotgun (WGS) entry which is preliminary data.</text>
</comment>
<evidence type="ECO:0000313" key="2">
    <source>
        <dbReference type="EMBL" id="EEQ96220.1"/>
    </source>
</evidence>
<proteinExistence type="predicted"/>
<evidence type="ECO:0000313" key="3">
    <source>
        <dbReference type="Proteomes" id="UP000004386"/>
    </source>
</evidence>
<keyword evidence="1" id="KW-0472">Membrane</keyword>
<dbReference type="InterPro" id="IPR009560">
    <property type="entry name" value="DUF1176"/>
</dbReference>
<dbReference type="HOGENOM" id="CLU_043396_2_0_5"/>
<feature type="transmembrane region" description="Helical" evidence="1">
    <location>
        <begin position="12"/>
        <end position="35"/>
    </location>
</feature>
<dbReference type="EMBL" id="ACQA01000001">
    <property type="protein sequence ID" value="EEQ96220.1"/>
    <property type="molecule type" value="Genomic_DNA"/>
</dbReference>
<keyword evidence="1" id="KW-0812">Transmembrane</keyword>
<evidence type="ECO:0008006" key="4">
    <source>
        <dbReference type="Google" id="ProtNLM"/>
    </source>
</evidence>